<dbReference type="RefSeq" id="WP_162781848.1">
    <property type="nucleotide sequence ID" value="NZ_KZ845740.1"/>
</dbReference>
<organism evidence="1 2">
    <name type="scientific">Enterococcus cecorum</name>
    <dbReference type="NCBI Taxonomy" id="44008"/>
    <lineage>
        <taxon>Bacteria</taxon>
        <taxon>Bacillati</taxon>
        <taxon>Bacillota</taxon>
        <taxon>Bacilli</taxon>
        <taxon>Lactobacillales</taxon>
        <taxon>Enterococcaceae</taxon>
        <taxon>Enterococcus</taxon>
    </lineage>
</organism>
<sequence length="52" mass="5784">MANIPPIVMKLLKNIVTSIQKVMQNEEVKTALKGAIMAMVMAIVNMVLEEKK</sequence>
<proteinExistence type="predicted"/>
<comment type="caution">
    <text evidence="1">The sequence shown here is derived from an EMBL/GenBank/DDBJ whole genome shotgun (WGS) entry which is preliminary data.</text>
</comment>
<evidence type="ECO:0000313" key="1">
    <source>
        <dbReference type="EMBL" id="RBR30656.1"/>
    </source>
</evidence>
<evidence type="ECO:0000313" key="2">
    <source>
        <dbReference type="Proteomes" id="UP000252800"/>
    </source>
</evidence>
<accession>A0A366SHC6</accession>
<reference evidence="1 2" key="1">
    <citation type="submission" date="2015-06" db="EMBL/GenBank/DDBJ databases">
        <title>The Genome Sequence of Enterococcus cecorum 170AEA1.</title>
        <authorList>
            <consortium name="The Broad Institute Genomics Platform"/>
            <consortium name="The Broad Institute Genome Sequencing Center for Infectious Disease"/>
            <person name="Earl A.M."/>
            <person name="Van Tyne D."/>
            <person name="Lebreton F."/>
            <person name="Saavedra J.T."/>
            <person name="Gilmore M.S."/>
            <person name="Manson McGuire A."/>
            <person name="Clock S."/>
            <person name="Crupain M."/>
            <person name="Rangan U."/>
            <person name="Young S."/>
            <person name="Abouelleil A."/>
            <person name="Cao P."/>
            <person name="Chapman S.B."/>
            <person name="Griggs A."/>
            <person name="Priest M."/>
            <person name="Shea T."/>
            <person name="Wortman J."/>
            <person name="Nusbaum C."/>
            <person name="Birren B."/>
        </authorList>
    </citation>
    <scope>NUCLEOTIDE SEQUENCE [LARGE SCALE GENOMIC DNA]</scope>
    <source>
        <strain evidence="1 2">170AEA1</strain>
    </source>
</reference>
<gene>
    <name evidence="1" type="ORF">EB18_00666</name>
</gene>
<name>A0A366SHC6_9ENTE</name>
<protein>
    <submittedName>
        <fullName evidence="1">Uncharacterized protein</fullName>
    </submittedName>
</protein>
<dbReference type="EMBL" id="LEOY01000004">
    <property type="protein sequence ID" value="RBR30656.1"/>
    <property type="molecule type" value="Genomic_DNA"/>
</dbReference>
<dbReference type="Proteomes" id="UP000252800">
    <property type="component" value="Unassembled WGS sequence"/>
</dbReference>
<dbReference type="AlphaFoldDB" id="A0A366SHC6"/>